<dbReference type="AlphaFoldDB" id="A0A8W8N9G4"/>
<dbReference type="InterPro" id="IPR046496">
    <property type="entry name" value="DUF6589"/>
</dbReference>
<evidence type="ECO:0000313" key="3">
    <source>
        <dbReference type="Proteomes" id="UP000005408"/>
    </source>
</evidence>
<protein>
    <recommendedName>
        <fullName evidence="1">DUF6589 domain-containing protein</fullName>
    </recommendedName>
</protein>
<proteinExistence type="predicted"/>
<feature type="domain" description="DUF6589" evidence="1">
    <location>
        <begin position="586"/>
        <end position="1032"/>
    </location>
</feature>
<dbReference type="EnsemblMetazoa" id="G4902.2">
    <property type="protein sequence ID" value="G4902.2:cds"/>
    <property type="gene ID" value="G4902"/>
</dbReference>
<dbReference type="Proteomes" id="UP000005408">
    <property type="component" value="Unassembled WGS sequence"/>
</dbReference>
<keyword evidence="3" id="KW-1185">Reference proteome</keyword>
<evidence type="ECO:0000313" key="2">
    <source>
        <dbReference type="EnsemblMetazoa" id="G4898.3:cds"/>
    </source>
</evidence>
<evidence type="ECO:0000259" key="1">
    <source>
        <dbReference type="Pfam" id="PF20231"/>
    </source>
</evidence>
<accession>A0A8W8N9G4</accession>
<reference evidence="2" key="1">
    <citation type="submission" date="2022-08" db="UniProtKB">
        <authorList>
            <consortium name="EnsemblMetazoa"/>
        </authorList>
    </citation>
    <scope>IDENTIFICATION</scope>
    <source>
        <strain evidence="2">05x7-T-G4-1.051#20</strain>
    </source>
</reference>
<dbReference type="EnsemblMetazoa" id="G4898.3">
    <property type="protein sequence ID" value="G4898.3:cds"/>
    <property type="gene ID" value="G4898"/>
</dbReference>
<dbReference type="Pfam" id="PF20231">
    <property type="entry name" value="DUF6589"/>
    <property type="match status" value="1"/>
</dbReference>
<name>A0A8W8N9G4_MAGGI</name>
<organism evidence="2 3">
    <name type="scientific">Magallana gigas</name>
    <name type="common">Pacific oyster</name>
    <name type="synonym">Crassostrea gigas</name>
    <dbReference type="NCBI Taxonomy" id="29159"/>
    <lineage>
        <taxon>Eukaryota</taxon>
        <taxon>Metazoa</taxon>
        <taxon>Spiralia</taxon>
        <taxon>Lophotrochozoa</taxon>
        <taxon>Mollusca</taxon>
        <taxon>Bivalvia</taxon>
        <taxon>Autobranchia</taxon>
        <taxon>Pteriomorphia</taxon>
        <taxon>Ostreida</taxon>
        <taxon>Ostreoidea</taxon>
        <taxon>Ostreidae</taxon>
        <taxon>Magallana</taxon>
    </lineage>
</organism>
<sequence>MAANTKCCICATEIGPKQRRLVSSPAFQVKNQLEEVLERSIRIDTDQYVCIPCFTKLNRLSKIDFDLEHKIASLRAEKNEILGAVRAKMKMVSTNSPAKAASQEKRHIIHSPTPRKLKKLVTSKQMSVEKRTPNKFHKTVVTPNKSIQTRPVLTPRSSKRRKLFFKDPPADSIRISYRGKLQGVVKSRIVKGQWKSVLKSILRGDKSKTLAKKIVGIEALRKDIHLLINGQAAKESKTISKLSDASFLRNSTGKDLCEMDMLPFIHELKTKCPVLHGLLESVMGKSTSLRLSVAAAVLLFNRNNHLSAIHHVIGQILDQGGATDETIRLLSNMGLSVGPKAVYKKKVELQDVQRKKIKDTVLQQRQQEEIKAKADELSKPALMYRHLTCGGVTQSLQQTIVSSLEGDTYLNQLHELAFTRNHSGESLPHMSICAYHDKSGDHSALYSNAFTESEKCTSVDSSHGIEKSKNFTLPRLEVIRDIELPEVEYASGYGKETMLTSLANIERSKRHIQVALDSYESKLGKPLPPVEIIGDNFDWTKRPSSMTKTRQVQSYHWFLMLGVQRRVVNCDLPDDCPKADILNVPNSQFVPDREECESLENDMVFHIVKAATKYIPALQGLQKCVPANIDHPYVEECSRKSNFSILDLLDKSENKSEDMITILEHIHDNYISHSQGEDPKVIKKKVFGGDVLTNERAYSAQLAMLNSPNDFDRLKGGIYKTFYKCQSARDEGSLFQLRNLINRRDVHGHDTVTERFRAHFAFVEDVLDGYICSAFMDYFGMEKLESDPRQNKPPPLLSTWSNEDKLRWLQSIGRHILEVYIKKGTSFLETNEMEEMDNQSSQMQACYNAAEKVYMCECSKSYKTLGHFKRHLQSIHNWTFSQEGETTTCTKDSVAEARASFMKCSLILRDTYDAYQMADGNRIFRNAKFEMLLADAFHHTKYRLWLWRFLAYENALLSPRQAFEYKWNCCSNTNGGIGRNVPNDLLVEMNVNAIKQKLRSQGANVTYDSARVIAVSSQVQDDIKQNIIRQCGSHFGSARPPVSKVMDIALIIQEAEKGQLMKTILGREGVFANFVDPFQRVVPTAFHKWISAQKQRAKFELI</sequence>